<dbReference type="Pfam" id="PF01532">
    <property type="entry name" value="Glyco_hydro_47"/>
    <property type="match status" value="1"/>
</dbReference>
<dbReference type="InterPro" id="IPR001382">
    <property type="entry name" value="Glyco_hydro_47"/>
</dbReference>
<dbReference type="PROSITE" id="PS51318">
    <property type="entry name" value="TAT"/>
    <property type="match status" value="1"/>
</dbReference>
<accession>A0A429V9Z2</accession>
<keyword evidence="4" id="KW-0325">Glycoprotein</keyword>
<protein>
    <submittedName>
        <fullName evidence="5">Glycoside hydrolase family 47 protein</fullName>
    </submittedName>
</protein>
<dbReference type="Gene3D" id="1.50.10.10">
    <property type="match status" value="1"/>
</dbReference>
<dbReference type="GO" id="GO:0005975">
    <property type="term" value="P:carbohydrate metabolic process"/>
    <property type="evidence" value="ECO:0007669"/>
    <property type="project" value="InterPro"/>
</dbReference>
<dbReference type="PRINTS" id="PR00747">
    <property type="entry name" value="GLYHDRLASE47"/>
</dbReference>
<dbReference type="PANTHER" id="PTHR45679:SF5">
    <property type="entry name" value="ER DEGRADATION-ENHANCING ALPHA-MANNOSIDASE-LIKE PROTEIN 1"/>
    <property type="match status" value="1"/>
</dbReference>
<evidence type="ECO:0000313" key="6">
    <source>
        <dbReference type="Proteomes" id="UP000274661"/>
    </source>
</evidence>
<organism evidence="5 6">
    <name type="scientific">Sphingomonas ginkgonis</name>
    <dbReference type="NCBI Taxonomy" id="2315330"/>
    <lineage>
        <taxon>Bacteria</taxon>
        <taxon>Pseudomonadati</taxon>
        <taxon>Pseudomonadota</taxon>
        <taxon>Alphaproteobacteria</taxon>
        <taxon>Sphingomonadales</taxon>
        <taxon>Sphingomonadaceae</taxon>
        <taxon>Sphingomonas</taxon>
    </lineage>
</organism>
<reference evidence="5 6" key="1">
    <citation type="submission" date="2018-12" db="EMBL/GenBank/DDBJ databases">
        <title>Sphingomonas sp. HMF7854 Genome sequencing and assembly.</title>
        <authorList>
            <person name="Cha I."/>
            <person name="Kang H."/>
            <person name="Kim H."/>
            <person name="Kang J."/>
            <person name="Joh K."/>
        </authorList>
    </citation>
    <scope>NUCLEOTIDE SEQUENCE [LARGE SCALE GENOMIC DNA]</scope>
    <source>
        <strain evidence="5 6">HMF7854</strain>
    </source>
</reference>
<evidence type="ECO:0000313" key="5">
    <source>
        <dbReference type="EMBL" id="RST30682.1"/>
    </source>
</evidence>
<keyword evidence="3" id="KW-0256">Endoplasmic reticulum</keyword>
<dbReference type="OrthoDB" id="1110235at2"/>
<dbReference type="InterPro" id="IPR012341">
    <property type="entry name" value="6hp_glycosidase-like_sf"/>
</dbReference>
<dbReference type="GO" id="GO:0005509">
    <property type="term" value="F:calcium ion binding"/>
    <property type="evidence" value="ECO:0007669"/>
    <property type="project" value="InterPro"/>
</dbReference>
<dbReference type="Proteomes" id="UP000274661">
    <property type="component" value="Unassembled WGS sequence"/>
</dbReference>
<comment type="caution">
    <text evidence="5">The sequence shown here is derived from an EMBL/GenBank/DDBJ whole genome shotgun (WGS) entry which is preliminary data.</text>
</comment>
<dbReference type="EMBL" id="RWJF01000001">
    <property type="protein sequence ID" value="RST30682.1"/>
    <property type="molecule type" value="Genomic_DNA"/>
</dbReference>
<evidence type="ECO:0000256" key="3">
    <source>
        <dbReference type="ARBA" id="ARBA00022824"/>
    </source>
</evidence>
<dbReference type="RefSeq" id="WP_126718516.1">
    <property type="nucleotide sequence ID" value="NZ_RWJF01000001.1"/>
</dbReference>
<dbReference type="InterPro" id="IPR036026">
    <property type="entry name" value="Seven-hairpin_glycosidases"/>
</dbReference>
<dbReference type="GO" id="GO:0016020">
    <property type="term" value="C:membrane"/>
    <property type="evidence" value="ECO:0007669"/>
    <property type="project" value="InterPro"/>
</dbReference>
<comment type="subcellular location">
    <subcellularLocation>
        <location evidence="1">Endoplasmic reticulum</location>
    </subcellularLocation>
</comment>
<dbReference type="SUPFAM" id="SSF48225">
    <property type="entry name" value="Seven-hairpin glycosidases"/>
    <property type="match status" value="1"/>
</dbReference>
<evidence type="ECO:0000256" key="4">
    <source>
        <dbReference type="ARBA" id="ARBA00023180"/>
    </source>
</evidence>
<dbReference type="AlphaFoldDB" id="A0A429V9Z2"/>
<dbReference type="InterPro" id="IPR044674">
    <property type="entry name" value="EDEM1/2/3"/>
</dbReference>
<keyword evidence="5" id="KW-0378">Hydrolase</keyword>
<gene>
    <name evidence="5" type="ORF">HMF7854_07430</name>
</gene>
<comment type="similarity">
    <text evidence="2">Belongs to the glycosyl hydrolase 47 family.</text>
</comment>
<sequence>MNPDNRPLRRLGRRDLLRGSAAALAASAAAPLDAAVPRGGGWKALGDDVRSEMAWAWDKYREHAWGKDEIKPVSGAVSSFPLKHHHLGLTLIEALDTLWVMGLDSRFADGVAWVKREANFAVDGEVSVFETSIRLVGGLLSAHHASGDPALLALARDLADRLLPAFDTPTGFPYRYINLKTRAVRDPATNPAEIGSFLPEWGTLSRLTGDPRYHDFTRRAMVRLFERRSRLDLLAVKIDARTGEWLDRRATVGSYADSYYEYLWDSWQLFGDAECRRMYEVCTAAILRHQKVWKDGRLWIADVDFETGKVVSTEQDELASFYGGLLAQGGHCAEGAALTMSWSALQDRFGVLPEGYDYASGKPTAVGNALRPELADSAFNLWLLDRQPRWREIAWRHFAAMRRWNKARYGYTDLADITSDPKRQADHCPGYWWSEQMKYYYLLFSDTPRFDYSRNYLSTEGDVLLGFRHGR</sequence>
<dbReference type="GO" id="GO:0004571">
    <property type="term" value="F:mannosyl-oligosaccharide 1,2-alpha-mannosidase activity"/>
    <property type="evidence" value="ECO:0007669"/>
    <property type="project" value="InterPro"/>
</dbReference>
<name>A0A429V9Z2_9SPHN</name>
<dbReference type="PANTHER" id="PTHR45679">
    <property type="entry name" value="ER DEGRADATION-ENHANCING ALPHA-MANNOSIDASE-LIKE PROTEIN 2"/>
    <property type="match status" value="1"/>
</dbReference>
<keyword evidence="6" id="KW-1185">Reference proteome</keyword>
<evidence type="ECO:0000256" key="2">
    <source>
        <dbReference type="ARBA" id="ARBA00007658"/>
    </source>
</evidence>
<dbReference type="GO" id="GO:1904380">
    <property type="term" value="P:endoplasmic reticulum mannose trimming"/>
    <property type="evidence" value="ECO:0007669"/>
    <property type="project" value="InterPro"/>
</dbReference>
<evidence type="ECO:0000256" key="1">
    <source>
        <dbReference type="ARBA" id="ARBA00004240"/>
    </source>
</evidence>
<proteinExistence type="inferred from homology"/>
<dbReference type="InterPro" id="IPR006311">
    <property type="entry name" value="TAT_signal"/>
</dbReference>